<evidence type="ECO:0000313" key="5">
    <source>
        <dbReference type="Proteomes" id="UP001152797"/>
    </source>
</evidence>
<feature type="compositionally biased region" description="Basic and acidic residues" evidence="2">
    <location>
        <begin position="919"/>
        <end position="938"/>
    </location>
</feature>
<accession>A0A9P1BK82</accession>
<evidence type="ECO:0000256" key="1">
    <source>
        <dbReference type="SAM" id="Coils"/>
    </source>
</evidence>
<name>A0A9P1BK82_9DINO</name>
<keyword evidence="5" id="KW-1185">Reference proteome</keyword>
<feature type="compositionally biased region" description="Polar residues" evidence="2">
    <location>
        <begin position="550"/>
        <end position="559"/>
    </location>
</feature>
<feature type="compositionally biased region" description="Basic and acidic residues" evidence="2">
    <location>
        <begin position="161"/>
        <end position="171"/>
    </location>
</feature>
<evidence type="ECO:0000313" key="3">
    <source>
        <dbReference type="EMBL" id="CAI3974924.1"/>
    </source>
</evidence>
<feature type="compositionally biased region" description="Basic and acidic residues" evidence="2">
    <location>
        <begin position="834"/>
        <end position="857"/>
    </location>
</feature>
<proteinExistence type="predicted"/>
<feature type="compositionally biased region" description="Acidic residues" evidence="2">
    <location>
        <begin position="655"/>
        <end position="673"/>
    </location>
</feature>
<sequence>MATRPGRGVILQRCRPEVIALLKVGNFYPEFYSEILTPEYIRSRCKDLRKLHGLSPKDPRACKFSMLNIMSKSIGEDEATSDPNFEFVAGYLATFLGTPPPLPRKTEVEAWSLTEGVQHRALASYVMNRVQRNKGVRSSKCVRMQQLKEIVRQQLKEMGKLQDDGCRKIPDRGVNATKSKDEADEDTSVPMHDYPIEAESDDDEENGPKDIEEELESDGHETAAGNQDKKPLTASLPAADPQLEGQADLLCSQLEKEGISDDVVKARRLTVGKNNLRVRKMRLTTAGFYVYSASPVTIKQIEQFHGVEMGQVDVGEDHGTLGACRGGTMGDAGLEALQPQIVPEQLTWQLSGLCQAVLYVLKAKPHALAFGGPPCSSFVWLNVATSKRSQSRPLGDVAREYIRLTCRWALLLLLCAVRQVLTVTEQPQSSLMKFFPYLKFVVRALKKMKVKWLELNSAHAETPVLDDAAWALSKVKSSGCQWIVALKAPYSWKHADLESIKVFLKAEVARGGKLSRKASKAGFHVDAHDLITPKRKLSFTGEDQEKNSEPKTAQPNKTRVNLQKFRKDGPQEPCHELMSNITSADWETGEDSPEEDNREPRLVRRSSKGPEEKRAAVVMDTKNAKLQRAHRLPSTSDTDRDWKEMMHNFKNGLEDQVEHDEQGDQEAEEPTLEYEDKGKTNACDKGGQGNQTTKETHQEPKAKNKVKQPTMPATEQPDDESEEGEVGKYSASSNGPKETTPKEAGPKKRKKADEKAEEQKRKKAAPKKQDATVPEEVEENKVTRKRAKECADPEPAPEESKKPKKKAAQQVEPTTVEQKKPKKNAAGGDEDYEEPKTVEPKKPKTVEPKKPKKKAAERDEDYEEPETVEPKKPKKRAAQPKEKNEEPKVEPTKKKNNAEPKAAKKAAKKTTENNDEAGESQKDQPEEKMVDETEKGESEATPPKSVGEILRANTADLTDQQEGQKDDDQEKKRKEKEKHEKLKIYKARKGPKASEALKKAIADAKSSSNRAAAMQEIYEKWLSCNENWKTSSWVLSLQTTSTDVRKGARRWMTRAQIASKYDDPTIADEIIQAKMDLMLFLVWDEESEEHLDSTILSNSHQTVDGGKHGKSESSDSSGSEEKKKGKNAKKDTKKETEAEKKKREAREAEAQKKKDEREKRAQEKKEEREKQGGARKVLGQLTGRIRDIVDKEKSAKNKLSADLASALGKNLGTEREKLQNIRDKLQSSLDNFEETKTEKLRKKGQDALDAYAEFLKSATSAANAMKSARAHVEEPSWITVPIKNPKAARGFDMRKIQMLDPHKLMHALFTVVGMDVPHERVSMLYYCLDESPSWKFYNLTEFLADQMMALCSANYFGDAPDLQGQFDLAYESFKRFCKSEKIQNSQTHAARFLGLSERCKRVLTQEQGDTLYDTGYKFCRRYITLSKDAT</sequence>
<feature type="compositionally biased region" description="Basic and acidic residues" evidence="2">
    <location>
        <begin position="598"/>
        <end position="615"/>
    </location>
</feature>
<dbReference type="Proteomes" id="UP001152797">
    <property type="component" value="Unassembled WGS sequence"/>
</dbReference>
<feature type="compositionally biased region" description="Basic and acidic residues" evidence="2">
    <location>
        <begin position="1105"/>
        <end position="1172"/>
    </location>
</feature>
<protein>
    <submittedName>
        <fullName evidence="3">Uncharacterized protein</fullName>
    </submittedName>
</protein>
<evidence type="ECO:0000256" key="2">
    <source>
        <dbReference type="SAM" id="MobiDB-lite"/>
    </source>
</evidence>
<dbReference type="EMBL" id="CAMXCT010000168">
    <property type="protein sequence ID" value="CAI3974924.1"/>
    <property type="molecule type" value="Genomic_DNA"/>
</dbReference>
<feature type="region of interest" description="Disordered" evidence="2">
    <location>
        <begin position="161"/>
        <end position="235"/>
    </location>
</feature>
<feature type="region of interest" description="Disordered" evidence="2">
    <location>
        <begin position="1097"/>
        <end position="1178"/>
    </location>
</feature>
<feature type="compositionally biased region" description="Basic and acidic residues" evidence="2">
    <location>
        <begin position="637"/>
        <end position="647"/>
    </location>
</feature>
<reference evidence="4" key="2">
    <citation type="submission" date="2024-04" db="EMBL/GenBank/DDBJ databases">
        <authorList>
            <person name="Chen Y."/>
            <person name="Shah S."/>
            <person name="Dougan E. K."/>
            <person name="Thang M."/>
            <person name="Chan C."/>
        </authorList>
    </citation>
    <scope>NUCLEOTIDE SEQUENCE [LARGE SCALE GENOMIC DNA]</scope>
</reference>
<feature type="compositionally biased region" description="Basic and acidic residues" evidence="2">
    <location>
        <begin position="962"/>
        <end position="982"/>
    </location>
</feature>
<keyword evidence="1" id="KW-0175">Coiled coil</keyword>
<organism evidence="3">
    <name type="scientific">Cladocopium goreaui</name>
    <dbReference type="NCBI Taxonomy" id="2562237"/>
    <lineage>
        <taxon>Eukaryota</taxon>
        <taxon>Sar</taxon>
        <taxon>Alveolata</taxon>
        <taxon>Dinophyceae</taxon>
        <taxon>Suessiales</taxon>
        <taxon>Symbiodiniaceae</taxon>
        <taxon>Cladocopium</taxon>
    </lineage>
</organism>
<feature type="region of interest" description="Disordered" evidence="2">
    <location>
        <begin position="534"/>
        <end position="559"/>
    </location>
</feature>
<feature type="coiled-coil region" evidence="1">
    <location>
        <begin position="1215"/>
        <end position="1242"/>
    </location>
</feature>
<feature type="compositionally biased region" description="Basic and acidic residues" evidence="2">
    <location>
        <begin position="879"/>
        <end position="902"/>
    </location>
</feature>
<feature type="compositionally biased region" description="Acidic residues" evidence="2">
    <location>
        <begin position="858"/>
        <end position="867"/>
    </location>
</feature>
<dbReference type="EMBL" id="CAMXCT020000168">
    <property type="protein sequence ID" value="CAL1128299.1"/>
    <property type="molecule type" value="Genomic_DNA"/>
</dbReference>
<feature type="region of interest" description="Disordered" evidence="2">
    <location>
        <begin position="583"/>
        <end position="982"/>
    </location>
</feature>
<feature type="non-terminal residue" evidence="3">
    <location>
        <position position="1430"/>
    </location>
</feature>
<feature type="compositionally biased region" description="Basic and acidic residues" evidence="2">
    <location>
        <begin position="217"/>
        <end position="231"/>
    </location>
</feature>
<evidence type="ECO:0000313" key="4">
    <source>
        <dbReference type="EMBL" id="CAL1128299.1"/>
    </source>
</evidence>
<reference evidence="3" key="1">
    <citation type="submission" date="2022-10" db="EMBL/GenBank/DDBJ databases">
        <authorList>
            <person name="Chen Y."/>
            <person name="Dougan E. K."/>
            <person name="Chan C."/>
            <person name="Rhodes N."/>
            <person name="Thang M."/>
        </authorList>
    </citation>
    <scope>NUCLEOTIDE SEQUENCE</scope>
</reference>
<feature type="compositionally biased region" description="Acidic residues" evidence="2">
    <location>
        <begin position="196"/>
        <end position="216"/>
    </location>
</feature>
<dbReference type="EMBL" id="CAMXCT030000168">
    <property type="protein sequence ID" value="CAL4762236.1"/>
    <property type="molecule type" value="Genomic_DNA"/>
</dbReference>
<comment type="caution">
    <text evidence="3">The sequence shown here is derived from an EMBL/GenBank/DDBJ whole genome shotgun (WGS) entry which is preliminary data.</text>
</comment>
<feature type="compositionally biased region" description="Basic and acidic residues" evidence="2">
    <location>
        <begin position="739"/>
        <end position="760"/>
    </location>
</feature>
<feature type="compositionally biased region" description="Acidic residues" evidence="2">
    <location>
        <begin position="587"/>
        <end position="597"/>
    </location>
</feature>
<gene>
    <name evidence="3" type="ORF">C1SCF055_LOCUS3288</name>
</gene>